<dbReference type="AlphaFoldDB" id="A0AA37RXR1"/>
<dbReference type="SUPFAM" id="SSF53850">
    <property type="entry name" value="Periplasmic binding protein-like II"/>
    <property type="match status" value="1"/>
</dbReference>
<dbReference type="RefSeq" id="WP_095503961.1">
    <property type="nucleotide sequence ID" value="NZ_BSNC01000005.1"/>
</dbReference>
<comment type="caution">
    <text evidence="6">The sequence shown here is derived from an EMBL/GenBank/DDBJ whole genome shotgun (WGS) entry which is preliminary data.</text>
</comment>
<dbReference type="CDD" id="cd08417">
    <property type="entry name" value="PBP2_Nitroaromatics_like"/>
    <property type="match status" value="1"/>
</dbReference>
<evidence type="ECO:0000256" key="2">
    <source>
        <dbReference type="ARBA" id="ARBA00023015"/>
    </source>
</evidence>
<dbReference type="GO" id="GO:0003700">
    <property type="term" value="F:DNA-binding transcription factor activity"/>
    <property type="evidence" value="ECO:0007669"/>
    <property type="project" value="InterPro"/>
</dbReference>
<keyword evidence="7" id="KW-1185">Reference proteome</keyword>
<reference evidence="6" key="2">
    <citation type="submission" date="2023-01" db="EMBL/GenBank/DDBJ databases">
        <title>Draft genome sequence of Paraferrimonas sedimenticola strain NBRC 101628.</title>
        <authorList>
            <person name="Sun Q."/>
            <person name="Mori K."/>
        </authorList>
    </citation>
    <scope>NUCLEOTIDE SEQUENCE</scope>
    <source>
        <strain evidence="6">NBRC 101628</strain>
    </source>
</reference>
<organism evidence="6 7">
    <name type="scientific">Paraferrimonas sedimenticola</name>
    <dbReference type="NCBI Taxonomy" id="375674"/>
    <lineage>
        <taxon>Bacteria</taxon>
        <taxon>Pseudomonadati</taxon>
        <taxon>Pseudomonadota</taxon>
        <taxon>Gammaproteobacteria</taxon>
        <taxon>Alteromonadales</taxon>
        <taxon>Ferrimonadaceae</taxon>
        <taxon>Paraferrimonas</taxon>
    </lineage>
</organism>
<dbReference type="Gene3D" id="1.10.10.10">
    <property type="entry name" value="Winged helix-like DNA-binding domain superfamily/Winged helix DNA-binding domain"/>
    <property type="match status" value="1"/>
</dbReference>
<keyword evidence="3" id="KW-0238">DNA-binding</keyword>
<sequence length="299" mass="33909">MHKVDLNLFVVLEAVYRERNLTRAAEQLHVTQPAISNSLKRLGRHFDDPLFVRQSNEMVPTQVTKRIIESVRLGVDSLTSAVEQSLQFDPANAIQDVMLSMNDVAELSFLPPVLKHIRPLAPQLKLHSVDVARKEMVRELALGRIDFAIDPPIVSHPDIEHSLIHSSEYVCLVRPGHPIISNDFGLDDYLSLEHVHISKRPMGTGHVDHALNRLGLKRNIAHRIQHHTIAQSLLIDSDLAVTVPTDIARQTELVSLPLPFAIEPQQWHLYWHKNQQASEMHAWLRQQIVSVCEKLALSD</sequence>
<name>A0AA37RXR1_9GAMM</name>
<dbReference type="Proteomes" id="UP001161422">
    <property type="component" value="Unassembled WGS sequence"/>
</dbReference>
<dbReference type="InterPro" id="IPR036388">
    <property type="entry name" value="WH-like_DNA-bd_sf"/>
</dbReference>
<protein>
    <submittedName>
        <fullName evidence="6">Transcriptional regulator</fullName>
    </submittedName>
</protein>
<dbReference type="GO" id="GO:0003677">
    <property type="term" value="F:DNA binding"/>
    <property type="evidence" value="ECO:0007669"/>
    <property type="project" value="UniProtKB-KW"/>
</dbReference>
<dbReference type="Gene3D" id="3.40.190.10">
    <property type="entry name" value="Periplasmic binding protein-like II"/>
    <property type="match status" value="2"/>
</dbReference>
<dbReference type="EMBL" id="BSNC01000005">
    <property type="protein sequence ID" value="GLP96632.1"/>
    <property type="molecule type" value="Genomic_DNA"/>
</dbReference>
<proteinExistence type="inferred from homology"/>
<dbReference type="Pfam" id="PF00126">
    <property type="entry name" value="HTH_1"/>
    <property type="match status" value="1"/>
</dbReference>
<evidence type="ECO:0000313" key="7">
    <source>
        <dbReference type="Proteomes" id="UP001161422"/>
    </source>
</evidence>
<dbReference type="PROSITE" id="PS50931">
    <property type="entry name" value="HTH_LYSR"/>
    <property type="match status" value="1"/>
</dbReference>
<dbReference type="SUPFAM" id="SSF46785">
    <property type="entry name" value="Winged helix' DNA-binding domain"/>
    <property type="match status" value="1"/>
</dbReference>
<dbReference type="PANTHER" id="PTHR30118:SF15">
    <property type="entry name" value="TRANSCRIPTIONAL REGULATORY PROTEIN"/>
    <property type="match status" value="1"/>
</dbReference>
<evidence type="ECO:0000313" key="6">
    <source>
        <dbReference type="EMBL" id="GLP96632.1"/>
    </source>
</evidence>
<dbReference type="InterPro" id="IPR037402">
    <property type="entry name" value="YidZ_PBP2"/>
</dbReference>
<reference evidence="6" key="1">
    <citation type="journal article" date="2014" name="Int. J. Syst. Evol. Microbiol.">
        <title>Complete genome sequence of Corynebacterium casei LMG S-19264T (=DSM 44701T), isolated from a smear-ripened cheese.</title>
        <authorList>
            <consortium name="US DOE Joint Genome Institute (JGI-PGF)"/>
            <person name="Walter F."/>
            <person name="Albersmeier A."/>
            <person name="Kalinowski J."/>
            <person name="Ruckert C."/>
        </authorList>
    </citation>
    <scope>NUCLEOTIDE SEQUENCE</scope>
    <source>
        <strain evidence="6">NBRC 101628</strain>
    </source>
</reference>
<dbReference type="Pfam" id="PF03466">
    <property type="entry name" value="LysR_substrate"/>
    <property type="match status" value="1"/>
</dbReference>
<dbReference type="InterPro" id="IPR005119">
    <property type="entry name" value="LysR_subst-bd"/>
</dbReference>
<dbReference type="InterPro" id="IPR036390">
    <property type="entry name" value="WH_DNA-bd_sf"/>
</dbReference>
<dbReference type="InterPro" id="IPR050389">
    <property type="entry name" value="LysR-type_TF"/>
</dbReference>
<dbReference type="PANTHER" id="PTHR30118">
    <property type="entry name" value="HTH-TYPE TRANSCRIPTIONAL REGULATOR LEUO-RELATED"/>
    <property type="match status" value="1"/>
</dbReference>
<evidence type="ECO:0000256" key="3">
    <source>
        <dbReference type="ARBA" id="ARBA00023125"/>
    </source>
</evidence>
<keyword evidence="2" id="KW-0805">Transcription regulation</keyword>
<evidence type="ECO:0000259" key="5">
    <source>
        <dbReference type="PROSITE" id="PS50931"/>
    </source>
</evidence>
<evidence type="ECO:0000256" key="4">
    <source>
        <dbReference type="ARBA" id="ARBA00023163"/>
    </source>
</evidence>
<keyword evidence="4" id="KW-0804">Transcription</keyword>
<comment type="similarity">
    <text evidence="1">Belongs to the LysR transcriptional regulatory family.</text>
</comment>
<dbReference type="PRINTS" id="PR00039">
    <property type="entry name" value="HTHLYSR"/>
</dbReference>
<gene>
    <name evidence="6" type="ORF">GCM10007895_19380</name>
</gene>
<feature type="domain" description="HTH lysR-type" evidence="5">
    <location>
        <begin position="4"/>
        <end position="61"/>
    </location>
</feature>
<evidence type="ECO:0000256" key="1">
    <source>
        <dbReference type="ARBA" id="ARBA00009437"/>
    </source>
</evidence>
<dbReference type="InterPro" id="IPR000847">
    <property type="entry name" value="LysR_HTH_N"/>
</dbReference>
<accession>A0AA37RXR1</accession>